<sequence>MSIRDRLKKREEKREMAANGGLNGGLPEGVTRYVTLSRELKGDGKPFVLLRDPDLWYFYFVHEDREWGGDIFIRKHTCLNSPRKAPETIEEADALFDQFEKPNPEVCISDKAGAKRNLYFMVPVYDPEYDTWRVLDLKEFHATNIIGDLDKVEKGARKFDKNYTLVGNVCVIKKTSDGKSYTLDSYDGDDEESIVGKAESFLSESIPYEELANFREESDIVKILHEASGDRVDKSVLPPLEMDETESSDTTEHTTEEEDPTKQF</sequence>
<dbReference type="Proteomes" id="UP000224134">
    <property type="component" value="Segment"/>
</dbReference>
<proteinExistence type="predicted"/>
<evidence type="ECO:0000313" key="3">
    <source>
        <dbReference type="Proteomes" id="UP000224134"/>
    </source>
</evidence>
<name>A0A142F1Q6_9CAUD</name>
<protein>
    <submittedName>
        <fullName evidence="2">Single-stranded DNA binding-like protein</fullName>
    </submittedName>
</protein>
<dbReference type="RefSeq" id="YP_009595199.1">
    <property type="nucleotide sequence ID" value="NC_041879.1"/>
</dbReference>
<feature type="compositionally biased region" description="Acidic residues" evidence="1">
    <location>
        <begin position="241"/>
        <end position="264"/>
    </location>
</feature>
<organism evidence="2 3">
    <name type="scientific">Bacillus phage Mgbh1</name>
    <dbReference type="NCBI Taxonomy" id="1796993"/>
    <lineage>
        <taxon>Viruses</taxon>
        <taxon>Duplodnaviria</taxon>
        <taxon>Heunggongvirae</taxon>
        <taxon>Uroviricota</taxon>
        <taxon>Caudoviricetes</taxon>
        <taxon>Magadivirus</taxon>
        <taxon>Magadivirus Mgbh1</taxon>
    </lineage>
</organism>
<evidence type="ECO:0000313" key="2">
    <source>
        <dbReference type="EMBL" id="AMQ66713.1"/>
    </source>
</evidence>
<dbReference type="KEGG" id="vg:40070757"/>
<dbReference type="EMBL" id="KU665491">
    <property type="protein sequence ID" value="AMQ66713.1"/>
    <property type="molecule type" value="Genomic_DNA"/>
</dbReference>
<reference evidence="2 3" key="1">
    <citation type="submission" date="2016-02" db="EMBL/GenBank/DDBJ databases">
        <title>Isolation and characterization of bacteriophages from East Africa Rift Valley soda lakes.</title>
        <authorList>
            <person name="van Zyl L.J."/>
            <person name="Nemavhulani S."/>
            <person name="Cowan D.A."/>
            <person name="Trindade M.I."/>
        </authorList>
    </citation>
    <scope>NUCLEOTIDE SEQUENCE [LARGE SCALE GENOMIC DNA]</scope>
</reference>
<dbReference type="GeneID" id="40070757"/>
<evidence type="ECO:0000256" key="1">
    <source>
        <dbReference type="SAM" id="MobiDB-lite"/>
    </source>
</evidence>
<accession>A0A142F1Q6</accession>
<feature type="region of interest" description="Disordered" evidence="1">
    <location>
        <begin position="232"/>
        <end position="264"/>
    </location>
</feature>
<keyword evidence="3" id="KW-1185">Reference proteome</keyword>
<dbReference type="OrthoDB" id="31795at10239"/>